<gene>
    <name evidence="8" type="ORF">STAS_30317</name>
</gene>
<dbReference type="InterPro" id="IPR027450">
    <property type="entry name" value="AlkB-like"/>
</dbReference>
<dbReference type="Pfam" id="PF13532">
    <property type="entry name" value="2OG-FeII_Oxy_2"/>
    <property type="match status" value="1"/>
</dbReference>
<evidence type="ECO:0000313" key="9">
    <source>
        <dbReference type="Proteomes" id="UP000325081"/>
    </source>
</evidence>
<name>A0A5A7R6D2_STRAF</name>
<dbReference type="GO" id="GO:0035516">
    <property type="term" value="F:broad specificity oxidative DNA demethylase activity"/>
    <property type="evidence" value="ECO:0007669"/>
    <property type="project" value="TreeGrafter"/>
</dbReference>
<dbReference type="PROSITE" id="PS51471">
    <property type="entry name" value="FE2OG_OXY"/>
    <property type="match status" value="1"/>
</dbReference>
<dbReference type="GO" id="GO:0008198">
    <property type="term" value="F:ferrous iron binding"/>
    <property type="evidence" value="ECO:0007669"/>
    <property type="project" value="TreeGrafter"/>
</dbReference>
<dbReference type="InterPro" id="IPR008545">
    <property type="entry name" value="Web"/>
</dbReference>
<dbReference type="PANTHER" id="PTHR31573">
    <property type="entry name" value="ALPHA-KETOGLUTARATE-DEPENDENT DIOXYGENASE ALKB HOMOLOG 2"/>
    <property type="match status" value="1"/>
</dbReference>
<sequence length="865" mass="98110">MVLILLLLLIPCHLLLPTLYLPGPFLHSMSGTILKLRAEHDRFSHSEPGADPDPENVTAEKPKKMAVLDLGNGSEVLHMPRFISYQDSWRYFDYLDKNIPWTRPTIRVFARSHVQPRDMCYVANEGLTQLGYSGFQPHAYSWDEFPPLKDILDLVHRVLPGSSFNSLLLNRYNGGDDYVGWHADDEKLYGSTPEIASVSFGCERDFLLKKKPCKVKKSATGNEGEPPRKRSKNVNNGDQHAFLLKHGSLLVMRGYTQRDWLHSVPKRAKAQTHHLIERRGKEKLKKKEKLNIASNNNIYTMLSLPAKARENGPASPRADLVGEIDTKAPFQSVKAAVTLFGEVGSPKTRPVSKRSNSDERVLEKETQHHMLLRELDYYKEQLKNTEATKSQALKDLQRAHRTLHQLTNKLEALSESKQASIRATEAAKARAQELEELRTLRAQLGSDAWKIDLENEREAYKACTGQLTDCKQELASLRQDLDSALEHKLSVFQEAEDAQAQAQAHQQVQAHLEVEVGALCRALAELELEVQRAEEEHLRALVEKENLLQARRSEVDRAQSEARRLREAYEPEETLQQKLQQTMEAVKVLQAQLKDIQGTDLYTLKTTFSELDKSKKALDEAVREERLLQAKIDSMRKQLEEVKNECLELETKVNKEESSAEQMQTQLEKRKVELEEAMSGCASIMQSSIDKLSVEAEKARLEAQGINKKADILNLESEAFRLAIKESEEKLRAALEEAEAAKKDADDKICNYEGKESGGSKIIRLSVEEFESMNRKIVAFKNEADVKVSTAMAQVESINANEMIVVEKLEMVVRENEAIESGIKEAVKRADMAEAAKRIVESELQKWRMNEKSEVEKSFNKTKAT</sequence>
<feature type="chain" id="PRO_5023124157" evidence="6">
    <location>
        <begin position="21"/>
        <end position="865"/>
    </location>
</feature>
<evidence type="ECO:0000256" key="6">
    <source>
        <dbReference type="SAM" id="SignalP"/>
    </source>
</evidence>
<dbReference type="EMBL" id="BKCP01010514">
    <property type="protein sequence ID" value="GER52830.1"/>
    <property type="molecule type" value="Genomic_DNA"/>
</dbReference>
<comment type="caution">
    <text evidence="8">The sequence shown here is derived from an EMBL/GenBank/DDBJ whole genome shotgun (WGS) entry which is preliminary data.</text>
</comment>
<proteinExistence type="inferred from homology"/>
<dbReference type="SUPFAM" id="SSF51197">
    <property type="entry name" value="Clavaminate synthase-like"/>
    <property type="match status" value="1"/>
</dbReference>
<comment type="similarity">
    <text evidence="1">Belongs to the WEB family.</text>
</comment>
<feature type="coiled-coil region" evidence="4">
    <location>
        <begin position="467"/>
        <end position="751"/>
    </location>
</feature>
<keyword evidence="8" id="KW-0560">Oxidoreductase</keyword>
<keyword evidence="9" id="KW-1185">Reference proteome</keyword>
<dbReference type="InterPro" id="IPR032852">
    <property type="entry name" value="ALKBH2"/>
</dbReference>
<comment type="similarity">
    <text evidence="2">Belongs to the alkB family.</text>
</comment>
<dbReference type="AlphaFoldDB" id="A0A5A7R6D2"/>
<feature type="binding site" evidence="3">
    <location>
        <position position="172"/>
    </location>
    <ligand>
        <name>2-oxoglutarate</name>
        <dbReference type="ChEBI" id="CHEBI:16810"/>
    </ligand>
</feature>
<evidence type="ECO:0000256" key="2">
    <source>
        <dbReference type="ARBA" id="ARBA00007879"/>
    </source>
</evidence>
<evidence type="ECO:0000259" key="7">
    <source>
        <dbReference type="PROSITE" id="PS51471"/>
    </source>
</evidence>
<feature type="coiled-coil region" evidence="4">
    <location>
        <begin position="375"/>
        <end position="443"/>
    </location>
</feature>
<evidence type="ECO:0000256" key="4">
    <source>
        <dbReference type="SAM" id="Coils"/>
    </source>
</evidence>
<dbReference type="Proteomes" id="UP000325081">
    <property type="component" value="Unassembled WGS sequence"/>
</dbReference>
<dbReference type="PANTHER" id="PTHR31573:SF1">
    <property type="entry name" value="DNA OXIDATIVE DEMETHYLASE ALKBH2"/>
    <property type="match status" value="1"/>
</dbReference>
<feature type="region of interest" description="Disordered" evidence="5">
    <location>
        <begin position="216"/>
        <end position="237"/>
    </location>
</feature>
<reference evidence="9" key="1">
    <citation type="journal article" date="2019" name="Curr. Biol.">
        <title>Genome Sequence of Striga asiatica Provides Insight into the Evolution of Plant Parasitism.</title>
        <authorList>
            <person name="Yoshida S."/>
            <person name="Kim S."/>
            <person name="Wafula E.K."/>
            <person name="Tanskanen J."/>
            <person name="Kim Y.M."/>
            <person name="Honaas L."/>
            <person name="Yang Z."/>
            <person name="Spallek T."/>
            <person name="Conn C.E."/>
            <person name="Ichihashi Y."/>
            <person name="Cheong K."/>
            <person name="Cui S."/>
            <person name="Der J.P."/>
            <person name="Gundlach H."/>
            <person name="Jiao Y."/>
            <person name="Hori C."/>
            <person name="Ishida J.K."/>
            <person name="Kasahara H."/>
            <person name="Kiba T."/>
            <person name="Kim M.S."/>
            <person name="Koo N."/>
            <person name="Laohavisit A."/>
            <person name="Lee Y.H."/>
            <person name="Lumba S."/>
            <person name="McCourt P."/>
            <person name="Mortimer J.C."/>
            <person name="Mutuku J.M."/>
            <person name="Nomura T."/>
            <person name="Sasaki-Sekimoto Y."/>
            <person name="Seto Y."/>
            <person name="Wang Y."/>
            <person name="Wakatake T."/>
            <person name="Sakakibara H."/>
            <person name="Demura T."/>
            <person name="Yamaguchi S."/>
            <person name="Yoneyama K."/>
            <person name="Manabe R.I."/>
            <person name="Nelson D.C."/>
            <person name="Schulman A.H."/>
            <person name="Timko M.P."/>
            <person name="dePamphilis C.W."/>
            <person name="Choi D."/>
            <person name="Shirasu K."/>
        </authorList>
    </citation>
    <scope>NUCLEOTIDE SEQUENCE [LARGE SCALE GENOMIC DNA]</scope>
    <source>
        <strain evidence="9">cv. UVA1</strain>
    </source>
</reference>
<dbReference type="Gene3D" id="2.60.120.590">
    <property type="entry name" value="Alpha-ketoglutarate-dependent dioxygenase AlkB-like"/>
    <property type="match status" value="1"/>
</dbReference>
<evidence type="ECO:0000256" key="3">
    <source>
        <dbReference type="PIRSR" id="PIRSR632852-1"/>
    </source>
</evidence>
<protein>
    <submittedName>
        <fullName evidence="8">Alpha-ketoglutarate-dependent dioxygenasealk B-like protein</fullName>
    </submittedName>
</protein>
<evidence type="ECO:0000256" key="1">
    <source>
        <dbReference type="ARBA" id="ARBA00005485"/>
    </source>
</evidence>
<keyword evidence="8" id="KW-0223">Dioxygenase</keyword>
<keyword evidence="6" id="KW-0732">Signal</keyword>
<feature type="binding site" evidence="3">
    <location>
        <position position="182"/>
    </location>
    <ligand>
        <name>2-oxoglutarate</name>
        <dbReference type="ChEBI" id="CHEBI:16810"/>
    </ligand>
</feature>
<evidence type="ECO:0000256" key="5">
    <source>
        <dbReference type="SAM" id="MobiDB-lite"/>
    </source>
</evidence>
<dbReference type="GO" id="GO:0006307">
    <property type="term" value="P:DNA alkylation repair"/>
    <property type="evidence" value="ECO:0007669"/>
    <property type="project" value="TreeGrafter"/>
</dbReference>
<dbReference type="FunFam" id="2.60.120.590:FF:000015">
    <property type="entry name" value="DNA oxidative demethylase ALKBH2"/>
    <property type="match status" value="1"/>
</dbReference>
<accession>A0A5A7R6D2</accession>
<dbReference type="InterPro" id="IPR005123">
    <property type="entry name" value="Oxoglu/Fe-dep_dioxygenase_dom"/>
</dbReference>
<feature type="binding site" evidence="3">
    <location>
        <begin position="109"/>
        <end position="111"/>
    </location>
    <ligand>
        <name>substrate</name>
    </ligand>
</feature>
<dbReference type="Pfam" id="PF05701">
    <property type="entry name" value="WEMBL"/>
    <property type="match status" value="1"/>
</dbReference>
<keyword evidence="4" id="KW-0175">Coiled coil</keyword>
<feature type="binding site" evidence="3">
    <location>
        <position position="170"/>
    </location>
    <ligand>
        <name>2-oxoglutarate</name>
        <dbReference type="ChEBI" id="CHEBI:16810"/>
    </ligand>
</feature>
<dbReference type="InterPro" id="IPR037151">
    <property type="entry name" value="AlkB-like_sf"/>
</dbReference>
<feature type="signal peptide" evidence="6">
    <location>
        <begin position="1"/>
        <end position="20"/>
    </location>
</feature>
<dbReference type="GO" id="GO:0051747">
    <property type="term" value="F:cytosine C-5 DNA demethylase activity"/>
    <property type="evidence" value="ECO:0007669"/>
    <property type="project" value="TreeGrafter"/>
</dbReference>
<organism evidence="8 9">
    <name type="scientific">Striga asiatica</name>
    <name type="common">Asiatic witchweed</name>
    <name type="synonym">Buchnera asiatica</name>
    <dbReference type="NCBI Taxonomy" id="4170"/>
    <lineage>
        <taxon>Eukaryota</taxon>
        <taxon>Viridiplantae</taxon>
        <taxon>Streptophyta</taxon>
        <taxon>Embryophyta</taxon>
        <taxon>Tracheophyta</taxon>
        <taxon>Spermatophyta</taxon>
        <taxon>Magnoliopsida</taxon>
        <taxon>eudicotyledons</taxon>
        <taxon>Gunneridae</taxon>
        <taxon>Pentapetalae</taxon>
        <taxon>asterids</taxon>
        <taxon>lamiids</taxon>
        <taxon>Lamiales</taxon>
        <taxon>Orobanchaceae</taxon>
        <taxon>Buchnereae</taxon>
        <taxon>Striga</taxon>
    </lineage>
</organism>
<evidence type="ECO:0000313" key="8">
    <source>
        <dbReference type="EMBL" id="GER52830.1"/>
    </source>
</evidence>
<dbReference type="OrthoDB" id="545910at2759"/>
<feature type="binding site" evidence="3">
    <location>
        <position position="185"/>
    </location>
    <ligand>
        <name>substrate</name>
    </ligand>
</feature>
<feature type="domain" description="Fe2OG dioxygenase" evidence="7">
    <location>
        <begin position="163"/>
        <end position="298"/>
    </location>
</feature>
<feature type="binding site" evidence="3">
    <location>
        <position position="262"/>
    </location>
    <ligand>
        <name>2-oxoglutarate</name>
        <dbReference type="ChEBI" id="CHEBI:16810"/>
    </ligand>
</feature>